<dbReference type="STRING" id="6290.A0A3P7W394"/>
<name>A0A3P7W394_HAEPC</name>
<dbReference type="AlphaFoldDB" id="A0A3P7W394"/>
<gene>
    <name evidence="1" type="ORF">HPLM_LOCUS1911</name>
</gene>
<evidence type="ECO:0000313" key="2">
    <source>
        <dbReference type="Proteomes" id="UP000268014"/>
    </source>
</evidence>
<protein>
    <submittedName>
        <fullName evidence="1">Uncharacterized protein</fullName>
    </submittedName>
</protein>
<accession>A0A3P7W394</accession>
<evidence type="ECO:0000313" key="1">
    <source>
        <dbReference type="EMBL" id="VDO11958.1"/>
    </source>
</evidence>
<sequence>MKSINTAPPPLFEKTSNKFDPLTGVGISSALQECISKFYAGVQNARECCGRYEQVDLDSQSERIRESLAAELFDVIERLSNLHPNTSGNVSVDELSRTRLCLALLHCDSASFCQAMNKDGERIAAASRLLNAAAEDSLRIAVVREVCAVCGNCDYIIALGEIFTMGDNFIFYFKVRLYLIPG</sequence>
<proteinExistence type="predicted"/>
<reference evidence="1 2" key="1">
    <citation type="submission" date="2018-11" db="EMBL/GenBank/DDBJ databases">
        <authorList>
            <consortium name="Pathogen Informatics"/>
        </authorList>
    </citation>
    <scope>NUCLEOTIDE SEQUENCE [LARGE SCALE GENOMIC DNA]</scope>
    <source>
        <strain evidence="1 2">MHpl1</strain>
    </source>
</reference>
<keyword evidence="2" id="KW-1185">Reference proteome</keyword>
<dbReference type="EMBL" id="UZAF01003048">
    <property type="protein sequence ID" value="VDO11958.1"/>
    <property type="molecule type" value="Genomic_DNA"/>
</dbReference>
<organism evidence="1 2">
    <name type="scientific">Haemonchus placei</name>
    <name type="common">Barber's pole worm</name>
    <dbReference type="NCBI Taxonomy" id="6290"/>
    <lineage>
        <taxon>Eukaryota</taxon>
        <taxon>Metazoa</taxon>
        <taxon>Ecdysozoa</taxon>
        <taxon>Nematoda</taxon>
        <taxon>Chromadorea</taxon>
        <taxon>Rhabditida</taxon>
        <taxon>Rhabditina</taxon>
        <taxon>Rhabditomorpha</taxon>
        <taxon>Strongyloidea</taxon>
        <taxon>Trichostrongylidae</taxon>
        <taxon>Haemonchus</taxon>
    </lineage>
</organism>
<dbReference type="Proteomes" id="UP000268014">
    <property type="component" value="Unassembled WGS sequence"/>
</dbReference>
<dbReference type="OrthoDB" id="46189at2759"/>